<keyword evidence="2" id="KW-1185">Reference proteome</keyword>
<dbReference type="OrthoDB" id="3838020at2"/>
<dbReference type="PATRIC" id="fig|1300344.3.peg.1895"/>
<reference evidence="1 2" key="1">
    <citation type="submission" date="2016-01" db="EMBL/GenBank/DDBJ databases">
        <title>Complete genome sequence of a soil Actinobacterium, Isoptericola dokdonensis DS-3.</title>
        <authorList>
            <person name="Kwon S.-K."/>
            <person name="Kim J.F."/>
        </authorList>
    </citation>
    <scope>NUCLEOTIDE SEQUENCE [LARGE SCALE GENOMIC DNA]</scope>
    <source>
        <strain evidence="1 2">DS-3</strain>
    </source>
</reference>
<evidence type="ECO:0000313" key="1">
    <source>
        <dbReference type="EMBL" id="ANC31434.1"/>
    </source>
</evidence>
<dbReference type="KEGG" id="ido:I598_1886"/>
<sequence>MALARPDDVALLVGAASNDGKVQLALRRASARFEGEIGYSVERVVDDQVKVSGSGGTRLFLPGRPVVGDPVVTIAGEPVDDFEVNRAVGFLRRAAGWPDGEDNIDVTFTHGWPEDNIPGDIEDAVLEQAEAQYRAIAGVASATAGQESVTFTKAGVSQGWTDTVERYAWGPRP</sequence>
<organism evidence="1 2">
    <name type="scientific">Isoptericola dokdonensis DS-3</name>
    <dbReference type="NCBI Taxonomy" id="1300344"/>
    <lineage>
        <taxon>Bacteria</taxon>
        <taxon>Bacillati</taxon>
        <taxon>Actinomycetota</taxon>
        <taxon>Actinomycetes</taxon>
        <taxon>Micrococcales</taxon>
        <taxon>Promicromonosporaceae</taxon>
        <taxon>Isoptericola</taxon>
    </lineage>
</organism>
<dbReference type="Proteomes" id="UP000076794">
    <property type="component" value="Chromosome"/>
</dbReference>
<dbReference type="AlphaFoldDB" id="A0A161II14"/>
<dbReference type="STRING" id="1300344.I598_1886"/>
<dbReference type="RefSeq" id="WP_068202734.1">
    <property type="nucleotide sequence ID" value="NZ_CP014209.1"/>
</dbReference>
<name>A0A161II14_9MICO</name>
<evidence type="ECO:0000313" key="2">
    <source>
        <dbReference type="Proteomes" id="UP000076794"/>
    </source>
</evidence>
<proteinExistence type="predicted"/>
<gene>
    <name evidence="1" type="ORF">I598_1886</name>
</gene>
<dbReference type="EMBL" id="CP014209">
    <property type="protein sequence ID" value="ANC31434.1"/>
    <property type="molecule type" value="Genomic_DNA"/>
</dbReference>
<protein>
    <submittedName>
        <fullName evidence="1">Uncharacterized protein</fullName>
    </submittedName>
</protein>
<accession>A0A161II14</accession>